<proteinExistence type="inferred from homology"/>
<dbReference type="GO" id="GO:0004185">
    <property type="term" value="F:serine-type carboxypeptidase activity"/>
    <property type="evidence" value="ECO:0007669"/>
    <property type="project" value="InterPro"/>
</dbReference>
<dbReference type="SUPFAM" id="SSF56601">
    <property type="entry name" value="beta-lactamase/transpeptidase-like"/>
    <property type="match status" value="1"/>
</dbReference>
<evidence type="ECO:0000313" key="5">
    <source>
        <dbReference type="Proteomes" id="UP000237684"/>
    </source>
</evidence>
<keyword evidence="3" id="KW-0732">Signal</keyword>
<dbReference type="InterPro" id="IPR012338">
    <property type="entry name" value="Beta-lactam/transpept-like"/>
</dbReference>
<dbReference type="PRINTS" id="PR00922">
    <property type="entry name" value="DADACBPTASE3"/>
</dbReference>
<evidence type="ECO:0000313" key="4">
    <source>
        <dbReference type="EMBL" id="PQV64172.1"/>
    </source>
</evidence>
<dbReference type="PANTHER" id="PTHR30023:SF0">
    <property type="entry name" value="PENICILLIN-SENSITIVE CARBOXYPEPTIDASE A"/>
    <property type="match status" value="1"/>
</dbReference>
<dbReference type="InParanoid" id="A0A2S8STP0"/>
<protein>
    <submittedName>
        <fullName evidence="4">D-alanyl-D-alanine carboxypeptidase</fullName>
    </submittedName>
</protein>
<feature type="signal peptide" evidence="3">
    <location>
        <begin position="1"/>
        <end position="19"/>
    </location>
</feature>
<keyword evidence="5" id="KW-1185">Reference proteome</keyword>
<reference evidence="4 5" key="1">
    <citation type="journal article" date="2018" name="Syst. Appl. Microbiol.">
        <title>Abditibacterium utsteinense sp. nov., the first cultivated member of candidate phylum FBP, isolated from ice-free Antarctic soil samples.</title>
        <authorList>
            <person name="Tahon G."/>
            <person name="Tytgat B."/>
            <person name="Lebbe L."/>
            <person name="Carlier A."/>
            <person name="Willems A."/>
        </authorList>
    </citation>
    <scope>NUCLEOTIDE SEQUENCE [LARGE SCALE GENOMIC DNA]</scope>
    <source>
        <strain evidence="4 5">LMG 29911</strain>
    </source>
</reference>
<keyword evidence="2" id="KW-0378">Hydrolase</keyword>
<dbReference type="PANTHER" id="PTHR30023">
    <property type="entry name" value="D-ALANYL-D-ALANINE CARBOXYPEPTIDASE"/>
    <property type="match status" value="1"/>
</dbReference>
<evidence type="ECO:0000256" key="2">
    <source>
        <dbReference type="ARBA" id="ARBA00022801"/>
    </source>
</evidence>
<dbReference type="Pfam" id="PF02113">
    <property type="entry name" value="Peptidase_S13"/>
    <property type="match status" value="2"/>
</dbReference>
<organism evidence="4 5">
    <name type="scientific">Abditibacterium utsteinense</name>
    <dbReference type="NCBI Taxonomy" id="1960156"/>
    <lineage>
        <taxon>Bacteria</taxon>
        <taxon>Pseudomonadati</taxon>
        <taxon>Abditibacteriota</taxon>
        <taxon>Abditibacteriia</taxon>
        <taxon>Abditibacteriales</taxon>
        <taxon>Abditibacteriaceae</taxon>
        <taxon>Abditibacterium</taxon>
    </lineage>
</organism>
<dbReference type="NCBIfam" id="TIGR00666">
    <property type="entry name" value="PBP4"/>
    <property type="match status" value="1"/>
</dbReference>
<sequence>MKKPLLFALVLGFSAPLFASPAPKTLPATTRAQIEALLRHPDVQTGHIGLAIVALGKAKSPAQFPAAPYDNHAQPLLFERDSQKRFLPASNMKLFTAAWALQQLGPDARFTTRVVQTQFLATRAGAWPANTPYPSAVTLYGDGDPSLSSADLDEMATQIAASPRGAMIVRASDALFPTGNMNAEEGGGRYPDGWTLDDALWYYGAPISALAVNRNQVDVTITGGAVGEAAAVRSEPEAPFSIFAPVITVPKGDPSAGKLSWTRGDNETPLGQTLSITGFVAPGQTDTEGVAVQDPRAWAQSLLGASLRAKGAVVVEPEGFYGQKDAVVIAEHPSPPLASLLQRFLKNSDNLYGEMLLRRTAISLPRALKTKVGQTKVGQTKVGEPIPALPQNPQIASTGVAARAHGAMFSWLKQSGVPTAGLRFSDGSGLSRYDLVTPIAVAKLLGAAEKIRGGAAFYDALPIAGVDGTLKNRMKGSAAEKNVHAKTGSFSVVSTLSGYVTTRDGQRLAVSILTNGIENGDLARRWQNRVFAALAGADFGKK</sequence>
<gene>
    <name evidence="4" type="ORF">B1R32_10616</name>
</gene>
<comment type="similarity">
    <text evidence="1">Belongs to the peptidase S13 family.</text>
</comment>
<keyword evidence="4" id="KW-0121">Carboxypeptidase</keyword>
<dbReference type="OrthoDB" id="9802627at2"/>
<keyword evidence="4" id="KW-0645">Protease</keyword>
<dbReference type="FunCoup" id="A0A2S8STP0">
    <property type="interactions" value="139"/>
</dbReference>
<dbReference type="EMBL" id="NIGF01000006">
    <property type="protein sequence ID" value="PQV64172.1"/>
    <property type="molecule type" value="Genomic_DNA"/>
</dbReference>
<evidence type="ECO:0000256" key="1">
    <source>
        <dbReference type="ARBA" id="ARBA00006096"/>
    </source>
</evidence>
<name>A0A2S8STP0_9BACT</name>
<accession>A0A2S8STP0</accession>
<dbReference type="InterPro" id="IPR000667">
    <property type="entry name" value="Peptidase_S13"/>
</dbReference>
<feature type="chain" id="PRO_5015460847" evidence="3">
    <location>
        <begin position="20"/>
        <end position="542"/>
    </location>
</feature>
<dbReference type="AlphaFoldDB" id="A0A2S8STP0"/>
<evidence type="ECO:0000256" key="3">
    <source>
        <dbReference type="SAM" id="SignalP"/>
    </source>
</evidence>
<comment type="caution">
    <text evidence="4">The sequence shown here is derived from an EMBL/GenBank/DDBJ whole genome shotgun (WGS) entry which is preliminary data.</text>
</comment>
<dbReference type="RefSeq" id="WP_123580492.1">
    <property type="nucleotide sequence ID" value="NZ_NIGF01000006.1"/>
</dbReference>
<dbReference type="GO" id="GO:0006508">
    <property type="term" value="P:proteolysis"/>
    <property type="evidence" value="ECO:0007669"/>
    <property type="project" value="InterPro"/>
</dbReference>
<dbReference type="GO" id="GO:0000270">
    <property type="term" value="P:peptidoglycan metabolic process"/>
    <property type="evidence" value="ECO:0007669"/>
    <property type="project" value="TreeGrafter"/>
</dbReference>
<dbReference type="Proteomes" id="UP000237684">
    <property type="component" value="Unassembled WGS sequence"/>
</dbReference>
<dbReference type="Gene3D" id="3.40.710.10">
    <property type="entry name" value="DD-peptidase/beta-lactamase superfamily"/>
    <property type="match status" value="2"/>
</dbReference>